<protein>
    <submittedName>
        <fullName evidence="2">Uncharacterized protein</fullName>
    </submittedName>
</protein>
<sequence length="146" mass="16437">MPLELYMGFGVLGVIYANIQTHTEHQQYRHKQAQKGGNTLSCDFISLKPLDLHPLVTVPAPDQRLPAVYTSIFIVDETPPFAPIFTESSPLQPTKKVKPTVSNNREPGDSDFLCHHTVASSLHVHHHRTTRLRRPEQEQSNHTRGG</sequence>
<dbReference type="Proteomes" id="UP001054252">
    <property type="component" value="Unassembled WGS sequence"/>
</dbReference>
<dbReference type="AlphaFoldDB" id="A0AAV5IYI0"/>
<evidence type="ECO:0000313" key="3">
    <source>
        <dbReference type="Proteomes" id="UP001054252"/>
    </source>
</evidence>
<organism evidence="2 3">
    <name type="scientific">Rubroshorea leprosula</name>
    <dbReference type="NCBI Taxonomy" id="152421"/>
    <lineage>
        <taxon>Eukaryota</taxon>
        <taxon>Viridiplantae</taxon>
        <taxon>Streptophyta</taxon>
        <taxon>Embryophyta</taxon>
        <taxon>Tracheophyta</taxon>
        <taxon>Spermatophyta</taxon>
        <taxon>Magnoliopsida</taxon>
        <taxon>eudicotyledons</taxon>
        <taxon>Gunneridae</taxon>
        <taxon>Pentapetalae</taxon>
        <taxon>rosids</taxon>
        <taxon>malvids</taxon>
        <taxon>Malvales</taxon>
        <taxon>Dipterocarpaceae</taxon>
        <taxon>Rubroshorea</taxon>
    </lineage>
</organism>
<proteinExistence type="predicted"/>
<gene>
    <name evidence="2" type="ORF">SLEP1_g17607</name>
</gene>
<reference evidence="2 3" key="1">
    <citation type="journal article" date="2021" name="Commun. Biol.">
        <title>The genome of Shorea leprosula (Dipterocarpaceae) highlights the ecological relevance of drought in aseasonal tropical rainforests.</title>
        <authorList>
            <person name="Ng K.K.S."/>
            <person name="Kobayashi M.J."/>
            <person name="Fawcett J.A."/>
            <person name="Hatakeyama M."/>
            <person name="Paape T."/>
            <person name="Ng C.H."/>
            <person name="Ang C.C."/>
            <person name="Tnah L.H."/>
            <person name="Lee C.T."/>
            <person name="Nishiyama T."/>
            <person name="Sese J."/>
            <person name="O'Brien M.J."/>
            <person name="Copetti D."/>
            <person name="Mohd Noor M.I."/>
            <person name="Ong R.C."/>
            <person name="Putra M."/>
            <person name="Sireger I.Z."/>
            <person name="Indrioko S."/>
            <person name="Kosugi Y."/>
            <person name="Izuno A."/>
            <person name="Isagi Y."/>
            <person name="Lee S.L."/>
            <person name="Shimizu K.K."/>
        </authorList>
    </citation>
    <scope>NUCLEOTIDE SEQUENCE [LARGE SCALE GENOMIC DNA]</scope>
    <source>
        <strain evidence="2">214</strain>
    </source>
</reference>
<dbReference type="EMBL" id="BPVZ01000024">
    <property type="protein sequence ID" value="GKV05620.1"/>
    <property type="molecule type" value="Genomic_DNA"/>
</dbReference>
<feature type="compositionally biased region" description="Basic and acidic residues" evidence="1">
    <location>
        <begin position="133"/>
        <end position="146"/>
    </location>
</feature>
<keyword evidence="3" id="KW-1185">Reference proteome</keyword>
<comment type="caution">
    <text evidence="2">The sequence shown here is derived from an EMBL/GenBank/DDBJ whole genome shotgun (WGS) entry which is preliminary data.</text>
</comment>
<feature type="region of interest" description="Disordered" evidence="1">
    <location>
        <begin position="122"/>
        <end position="146"/>
    </location>
</feature>
<name>A0AAV5IYI0_9ROSI</name>
<evidence type="ECO:0000313" key="2">
    <source>
        <dbReference type="EMBL" id="GKV05620.1"/>
    </source>
</evidence>
<evidence type="ECO:0000256" key="1">
    <source>
        <dbReference type="SAM" id="MobiDB-lite"/>
    </source>
</evidence>
<accession>A0AAV5IYI0</accession>
<feature type="compositionally biased region" description="Basic residues" evidence="1">
    <location>
        <begin position="123"/>
        <end position="132"/>
    </location>
</feature>